<keyword evidence="2" id="KW-0645">Protease</keyword>
<name>A0A0T5Z1F8_9GAMM</name>
<dbReference type="InterPro" id="IPR007395">
    <property type="entry name" value="Zn_peptidase_2"/>
</dbReference>
<dbReference type="OrthoDB" id="9805386at2"/>
<organism evidence="2 3">
    <name type="scientific">endosymbiont of Ridgeia piscesae</name>
    <dbReference type="NCBI Taxonomy" id="54398"/>
    <lineage>
        <taxon>Bacteria</taxon>
        <taxon>Pseudomonadati</taxon>
        <taxon>Pseudomonadota</taxon>
        <taxon>Gammaproteobacteria</taxon>
        <taxon>sulfur-oxidizing symbionts</taxon>
    </lineage>
</organism>
<gene>
    <name evidence="2" type="ORF">Ga0074115_13825</name>
</gene>
<keyword evidence="1" id="KW-1133">Transmembrane helix</keyword>
<keyword evidence="2" id="KW-0378">Hydrolase</keyword>
<feature type="transmembrane region" description="Helical" evidence="1">
    <location>
        <begin position="199"/>
        <end position="219"/>
    </location>
</feature>
<evidence type="ECO:0000313" key="3">
    <source>
        <dbReference type="Proteomes" id="UP000051634"/>
    </source>
</evidence>
<sequence length="227" mass="25325">MHLLLLTLLLIALVYLPQWWVQNILNHYNRESEPFPGNGGELAQHLLKRFEVHGVKVEVTDQGDHYDPVQRVVRLTGDKLDGRTLTAIATAAHEVGHAIQHASGYPPFRWRERLVRFALISEQIGSFLLFSVPLIAAVTRLPAVGALMLLAALATIGVGVVVQLVTLPVEWDASFGKALPILTKGGYINPKQELAVRRILRACAMSYVAASLAGLLNFWRWMRILRR</sequence>
<accession>A0A0T5Z1F8</accession>
<feature type="transmembrane region" description="Helical" evidence="1">
    <location>
        <begin position="114"/>
        <end position="136"/>
    </location>
</feature>
<keyword evidence="1" id="KW-0472">Membrane</keyword>
<reference evidence="2 3" key="1">
    <citation type="submission" date="2015-11" db="EMBL/GenBank/DDBJ databases">
        <title>The genome of Candidatus Endoriftia persephone in Ridgeia piscesae and population structure of the North Eastern Pacific vestimentiferan symbionts.</title>
        <authorList>
            <person name="Perez M."/>
            <person name="Juniper K.S."/>
        </authorList>
    </citation>
    <scope>NUCLEOTIDE SEQUENCE [LARGE SCALE GENOMIC DNA]</scope>
    <source>
        <strain evidence="2">Ind11</strain>
    </source>
</reference>
<dbReference type="EMBL" id="LDXT01000059">
    <property type="protein sequence ID" value="KRT56309.1"/>
    <property type="molecule type" value="Genomic_DNA"/>
</dbReference>
<evidence type="ECO:0000313" key="2">
    <source>
        <dbReference type="EMBL" id="KRT56309.1"/>
    </source>
</evidence>
<keyword evidence="3" id="KW-1185">Reference proteome</keyword>
<dbReference type="AlphaFoldDB" id="A0A0T5Z1F8"/>
<feature type="transmembrane region" description="Helical" evidence="1">
    <location>
        <begin position="143"/>
        <end position="165"/>
    </location>
</feature>
<evidence type="ECO:0000256" key="1">
    <source>
        <dbReference type="SAM" id="Phobius"/>
    </source>
</evidence>
<dbReference type="PANTHER" id="PTHR36434:SF1">
    <property type="entry name" value="MEMBRANE PROTEASE YUGP-RELATED"/>
    <property type="match status" value="1"/>
</dbReference>
<keyword evidence="1" id="KW-0812">Transmembrane</keyword>
<dbReference type="GO" id="GO:0006508">
    <property type="term" value="P:proteolysis"/>
    <property type="evidence" value="ECO:0007669"/>
    <property type="project" value="UniProtKB-KW"/>
</dbReference>
<protein>
    <submittedName>
        <fullName evidence="2">Zn-dependent membrane protease YugP</fullName>
    </submittedName>
</protein>
<dbReference type="Proteomes" id="UP000051634">
    <property type="component" value="Unassembled WGS sequence"/>
</dbReference>
<dbReference type="PANTHER" id="PTHR36434">
    <property type="entry name" value="MEMBRANE PROTEASE YUGP-RELATED"/>
    <property type="match status" value="1"/>
</dbReference>
<comment type="caution">
    <text evidence="2">The sequence shown here is derived from an EMBL/GenBank/DDBJ whole genome shotgun (WGS) entry which is preliminary data.</text>
</comment>
<dbReference type="GO" id="GO:0008233">
    <property type="term" value="F:peptidase activity"/>
    <property type="evidence" value="ECO:0007669"/>
    <property type="project" value="UniProtKB-KW"/>
</dbReference>
<proteinExistence type="predicted"/>
<dbReference type="Pfam" id="PF04298">
    <property type="entry name" value="Zn_peptidase_2"/>
    <property type="match status" value="1"/>
</dbReference>
<dbReference type="RefSeq" id="WP_060528636.1">
    <property type="nucleotide sequence ID" value="NZ_KQ557150.1"/>
</dbReference>